<feature type="transmembrane region" description="Helical" evidence="3">
    <location>
        <begin position="20"/>
        <end position="41"/>
    </location>
</feature>
<dbReference type="SUPFAM" id="SSF117892">
    <property type="entry name" value="Band 7/SPFH domain"/>
    <property type="match status" value="1"/>
</dbReference>
<organism evidence="5 6">
    <name type="scientific">Rohdeia mirabilis</name>
    <dbReference type="NCBI Taxonomy" id="2528008"/>
    <lineage>
        <taxon>Bacteria</taxon>
        <taxon>Pseudomonadati</taxon>
        <taxon>Planctomycetota</taxon>
        <taxon>Planctomycetia</taxon>
        <taxon>Planctomycetia incertae sedis</taxon>
        <taxon>Rohdeia</taxon>
    </lineage>
</organism>
<dbReference type="GO" id="GO:0006508">
    <property type="term" value="P:proteolysis"/>
    <property type="evidence" value="ECO:0007669"/>
    <property type="project" value="UniProtKB-KW"/>
</dbReference>
<evidence type="ECO:0000313" key="6">
    <source>
        <dbReference type="Proteomes" id="UP000319342"/>
    </source>
</evidence>
<feature type="transmembrane region" description="Helical" evidence="3">
    <location>
        <begin position="202"/>
        <end position="226"/>
    </location>
</feature>
<dbReference type="InterPro" id="IPR001107">
    <property type="entry name" value="Band_7"/>
</dbReference>
<dbReference type="GO" id="GO:0016020">
    <property type="term" value="C:membrane"/>
    <property type="evidence" value="ECO:0007669"/>
    <property type="project" value="UniProtKB-SubCell"/>
</dbReference>
<keyword evidence="5" id="KW-0645">Protease</keyword>
<protein>
    <submittedName>
        <fullName evidence="5">Modulator of FtsH protease HflK</fullName>
    </submittedName>
</protein>
<reference evidence="5 6" key="1">
    <citation type="submission" date="2019-02" db="EMBL/GenBank/DDBJ databases">
        <title>Deep-cultivation of Planctomycetes and their phenomic and genomic characterization uncovers novel biology.</title>
        <authorList>
            <person name="Wiegand S."/>
            <person name="Jogler M."/>
            <person name="Boedeker C."/>
            <person name="Pinto D."/>
            <person name="Vollmers J."/>
            <person name="Rivas-Marin E."/>
            <person name="Kohn T."/>
            <person name="Peeters S.H."/>
            <person name="Heuer A."/>
            <person name="Rast P."/>
            <person name="Oberbeckmann S."/>
            <person name="Bunk B."/>
            <person name="Jeske O."/>
            <person name="Meyerdierks A."/>
            <person name="Storesund J.E."/>
            <person name="Kallscheuer N."/>
            <person name="Luecker S."/>
            <person name="Lage O.M."/>
            <person name="Pohl T."/>
            <person name="Merkel B.J."/>
            <person name="Hornburger P."/>
            <person name="Mueller R.-W."/>
            <person name="Bruemmer F."/>
            <person name="Labrenz M."/>
            <person name="Spormann A.M."/>
            <person name="Op den Camp H."/>
            <person name="Overmann J."/>
            <person name="Amann R."/>
            <person name="Jetten M.S.M."/>
            <person name="Mascher T."/>
            <person name="Medema M.H."/>
            <person name="Devos D.P."/>
            <person name="Kaster A.-K."/>
            <person name="Ovreas L."/>
            <person name="Rohde M."/>
            <person name="Galperin M.Y."/>
            <person name="Jogler C."/>
        </authorList>
    </citation>
    <scope>NUCLEOTIDE SEQUENCE [LARGE SCALE GENOMIC DNA]</scope>
    <source>
        <strain evidence="5 6">Pla163</strain>
    </source>
</reference>
<evidence type="ECO:0000259" key="4">
    <source>
        <dbReference type="SMART" id="SM00244"/>
    </source>
</evidence>
<dbReference type="Proteomes" id="UP000319342">
    <property type="component" value="Chromosome"/>
</dbReference>
<dbReference type="PANTHER" id="PTHR43327:SF10">
    <property type="entry name" value="STOMATIN-LIKE PROTEIN 2, MITOCHONDRIAL"/>
    <property type="match status" value="1"/>
</dbReference>
<keyword evidence="5" id="KW-0378">Hydrolase</keyword>
<dbReference type="AlphaFoldDB" id="A0A518CXF9"/>
<evidence type="ECO:0000256" key="1">
    <source>
        <dbReference type="ARBA" id="ARBA00004167"/>
    </source>
</evidence>
<feature type="transmembrane region" description="Helical" evidence="3">
    <location>
        <begin position="61"/>
        <end position="81"/>
    </location>
</feature>
<feature type="transmembrane region" description="Helical" evidence="3">
    <location>
        <begin position="169"/>
        <end position="190"/>
    </location>
</feature>
<evidence type="ECO:0000256" key="2">
    <source>
        <dbReference type="ARBA" id="ARBA00006971"/>
    </source>
</evidence>
<feature type="transmembrane region" description="Helical" evidence="3">
    <location>
        <begin position="238"/>
        <end position="256"/>
    </location>
</feature>
<evidence type="ECO:0000256" key="3">
    <source>
        <dbReference type="SAM" id="Phobius"/>
    </source>
</evidence>
<dbReference type="CDD" id="cd03404">
    <property type="entry name" value="SPFH_HflK"/>
    <property type="match status" value="1"/>
</dbReference>
<dbReference type="SMART" id="SM00244">
    <property type="entry name" value="PHB"/>
    <property type="match status" value="1"/>
</dbReference>
<name>A0A518CXF9_9BACT</name>
<dbReference type="Pfam" id="PF01145">
    <property type="entry name" value="Band_7"/>
    <property type="match status" value="1"/>
</dbReference>
<comment type="similarity">
    <text evidence="2">Belongs to the band 7/mec-2 family. HflK subfamily.</text>
</comment>
<dbReference type="GO" id="GO:0008233">
    <property type="term" value="F:peptidase activity"/>
    <property type="evidence" value="ECO:0007669"/>
    <property type="project" value="UniProtKB-KW"/>
</dbReference>
<feature type="transmembrane region" description="Helical" evidence="3">
    <location>
        <begin position="321"/>
        <end position="342"/>
    </location>
</feature>
<dbReference type="InterPro" id="IPR010201">
    <property type="entry name" value="HflK"/>
</dbReference>
<gene>
    <name evidence="5" type="primary">hflK_2</name>
    <name evidence="5" type="ORF">Pla163_09990</name>
</gene>
<sequence>MSLPAATALHTERLARLKRVTGWVTLLVALPLATLDGNGWLGSTAPVDPALDGVPALLVPFVPGPFGTLALLVAFALWRMLAWRIAELARLADAPATPRRGVPFFALRFVPTALLVVVGVQVLFGVDIARWLGQLFELEPLVGGRPLWAAALAVDVDSVAALEASTRPWIGGVNALLAVACALVALFFAAVDPTAAPEAKGFAAWARVGTWYCGLVAAVLLAPTLLGADVAASVDLDWIPSALGGLATLLWIEVALRSLATFWARIYDGAAHPGARVLTDAVVPRLLGSSFNPVKSLFDVAADGFGIDIRGTYALVYMRRALLPIGALLALVAWVASAFHVVPTRAVGVLERFGARPEGVLEPGLHVLFPWPIDRVHTVDVGQVRSMPVGYERAIEGAPMLWTETHAQGEYRLVLGDGEELLSINAVLHWRPSDPLAFVYTEADPEAALSAICSRALFEQTVDRDLDDVLAGNLEQLTSDFETAIATGVAERGLGIEIVDLVVLSLHPPREVAADYQSVVSNQIEGERLVIEAESTATVDLLEAQADAFAMVSEARAAKVQRVASEVGEMEAFRLVAGARSGDLDTDAALELVLYLDRLERALAGTPYSVWDARLDADGATWWILDR</sequence>
<dbReference type="Gene3D" id="3.30.479.30">
    <property type="entry name" value="Band 7 domain"/>
    <property type="match status" value="1"/>
</dbReference>
<accession>A0A518CXF9</accession>
<feature type="domain" description="Band 7" evidence="4">
    <location>
        <begin position="337"/>
        <end position="520"/>
    </location>
</feature>
<dbReference type="OrthoDB" id="9812991at2"/>
<proteinExistence type="inferred from homology"/>
<dbReference type="InterPro" id="IPR036013">
    <property type="entry name" value="Band_7/SPFH_dom_sf"/>
</dbReference>
<keyword evidence="6" id="KW-1185">Reference proteome</keyword>
<dbReference type="PANTHER" id="PTHR43327">
    <property type="entry name" value="STOMATIN-LIKE PROTEIN 2, MITOCHONDRIAL"/>
    <property type="match status" value="1"/>
</dbReference>
<feature type="transmembrane region" description="Helical" evidence="3">
    <location>
        <begin position="102"/>
        <end position="124"/>
    </location>
</feature>
<keyword evidence="3" id="KW-0812">Transmembrane</keyword>
<dbReference type="EMBL" id="CP036290">
    <property type="protein sequence ID" value="QDU83898.1"/>
    <property type="molecule type" value="Genomic_DNA"/>
</dbReference>
<keyword evidence="3" id="KW-0472">Membrane</keyword>
<evidence type="ECO:0000313" key="5">
    <source>
        <dbReference type="EMBL" id="QDU83898.1"/>
    </source>
</evidence>
<dbReference type="InterPro" id="IPR050710">
    <property type="entry name" value="Band7/mec-2_domain"/>
</dbReference>
<keyword evidence="3" id="KW-1133">Transmembrane helix</keyword>
<comment type="subcellular location">
    <subcellularLocation>
        <location evidence="1">Membrane</location>
        <topology evidence="1">Single-pass membrane protein</topology>
    </subcellularLocation>
</comment>